<evidence type="ECO:0000313" key="4">
    <source>
        <dbReference type="Proteomes" id="UP000198356"/>
    </source>
</evidence>
<dbReference type="Proteomes" id="UP000198356">
    <property type="component" value="Unassembled WGS sequence"/>
</dbReference>
<dbReference type="EMBL" id="FZOU01000002">
    <property type="protein sequence ID" value="SNS80619.1"/>
    <property type="molecule type" value="Genomic_DNA"/>
</dbReference>
<dbReference type="InterPro" id="IPR050921">
    <property type="entry name" value="T4SS_GSP_E_ATPase"/>
</dbReference>
<dbReference type="InterPro" id="IPR027417">
    <property type="entry name" value="P-loop_NTPase"/>
</dbReference>
<evidence type="ECO:0000313" key="3">
    <source>
        <dbReference type="EMBL" id="SNS80619.1"/>
    </source>
</evidence>
<evidence type="ECO:0000256" key="1">
    <source>
        <dbReference type="ARBA" id="ARBA00006611"/>
    </source>
</evidence>
<dbReference type="GO" id="GO:0016887">
    <property type="term" value="F:ATP hydrolysis activity"/>
    <property type="evidence" value="ECO:0007669"/>
    <property type="project" value="InterPro"/>
</dbReference>
<organism evidence="3 4">
    <name type="scientific">Granulicella rosea</name>
    <dbReference type="NCBI Taxonomy" id="474952"/>
    <lineage>
        <taxon>Bacteria</taxon>
        <taxon>Pseudomonadati</taxon>
        <taxon>Acidobacteriota</taxon>
        <taxon>Terriglobia</taxon>
        <taxon>Terriglobales</taxon>
        <taxon>Acidobacteriaceae</taxon>
        <taxon>Granulicella</taxon>
    </lineage>
</organism>
<dbReference type="CDD" id="cd01130">
    <property type="entry name" value="VirB11-like_ATPase"/>
    <property type="match status" value="1"/>
</dbReference>
<dbReference type="Gene3D" id="3.30.450.90">
    <property type="match status" value="1"/>
</dbReference>
<proteinExistence type="inferred from homology"/>
<protein>
    <submittedName>
        <fullName evidence="3">Pilus assembly protein CpaF</fullName>
    </submittedName>
</protein>
<accession>A0A239HGT8</accession>
<comment type="similarity">
    <text evidence="1">Belongs to the GSP E family.</text>
</comment>
<dbReference type="Gene3D" id="3.40.50.300">
    <property type="entry name" value="P-loop containing nucleotide triphosphate hydrolases"/>
    <property type="match status" value="1"/>
</dbReference>
<sequence length="346" mass="38130">MSFELILPFLRPIESLLLDDSVSEIMGNPDGLWWYERRGKLFAAPEVKFEIRQLLTGLDVIANKLGRKLGADKPLLNAQLPDGSRLAAVIPPVVRPHPSVTIRKFARTRYTLPLLIQEGALDESLGEFLSGLIASGKTVLISGGTGSGKTTLLNALTDFIPESERIVVIEDTSELRIAKPNLLPAECQTDGHTSQVSFNDLLKAALRWRPDRIILGEVRGDEARTLLDSFNTGHAGSMATIHASSAVKALRRFGELAMRSHQQANRDDIAAEIADSVQYVVQVQRYANGRKVSEVVEVLGYDRTAKVFEFDTKFNRADITDSAQLALPAEWAQFDRPVSSIAPIHH</sequence>
<dbReference type="InterPro" id="IPR001482">
    <property type="entry name" value="T2SS/T4SS_dom"/>
</dbReference>
<dbReference type="SUPFAM" id="SSF52540">
    <property type="entry name" value="P-loop containing nucleoside triphosphate hydrolases"/>
    <property type="match status" value="1"/>
</dbReference>
<dbReference type="PANTHER" id="PTHR30486:SF6">
    <property type="entry name" value="TYPE IV PILUS RETRACTATION ATPASE PILT"/>
    <property type="match status" value="1"/>
</dbReference>
<dbReference type="AlphaFoldDB" id="A0A239HGT8"/>
<keyword evidence="4" id="KW-1185">Reference proteome</keyword>
<dbReference type="RefSeq" id="WP_089407889.1">
    <property type="nucleotide sequence ID" value="NZ_FZOU01000002.1"/>
</dbReference>
<reference evidence="3 4" key="1">
    <citation type="submission" date="2017-06" db="EMBL/GenBank/DDBJ databases">
        <authorList>
            <person name="Kim H.J."/>
            <person name="Triplett B.A."/>
        </authorList>
    </citation>
    <scope>NUCLEOTIDE SEQUENCE [LARGE SCALE GENOMIC DNA]</scope>
    <source>
        <strain evidence="3 4">DSM 18704</strain>
    </source>
</reference>
<gene>
    <name evidence="3" type="ORF">SAMN05421770_102400</name>
</gene>
<feature type="domain" description="Bacterial type II secretion system protein E" evidence="2">
    <location>
        <begin position="12"/>
        <end position="281"/>
    </location>
</feature>
<evidence type="ECO:0000259" key="2">
    <source>
        <dbReference type="Pfam" id="PF00437"/>
    </source>
</evidence>
<dbReference type="PRINTS" id="PR01874">
    <property type="entry name" value="DNAREPAIRADA"/>
</dbReference>
<dbReference type="PANTHER" id="PTHR30486">
    <property type="entry name" value="TWITCHING MOTILITY PROTEIN PILT"/>
    <property type="match status" value="1"/>
</dbReference>
<dbReference type="Pfam" id="PF00437">
    <property type="entry name" value="T2SSE"/>
    <property type="match status" value="1"/>
</dbReference>
<dbReference type="OrthoDB" id="105005at2"/>
<name>A0A239HGT8_9BACT</name>